<protein>
    <submittedName>
        <fullName evidence="2">Uncharacterized protein</fullName>
    </submittedName>
</protein>
<proteinExistence type="predicted"/>
<keyword evidence="1" id="KW-0175">Coiled coil</keyword>
<gene>
    <name evidence="2" type="ORF">NQ315_001872</name>
</gene>
<name>A0AAV8W9W1_9CUCU</name>
<accession>A0AAV8W9W1</accession>
<evidence type="ECO:0000313" key="3">
    <source>
        <dbReference type="Proteomes" id="UP001159042"/>
    </source>
</evidence>
<evidence type="ECO:0000256" key="1">
    <source>
        <dbReference type="SAM" id="Coils"/>
    </source>
</evidence>
<feature type="coiled-coil region" evidence="1">
    <location>
        <begin position="501"/>
        <end position="528"/>
    </location>
</feature>
<dbReference type="EMBL" id="JANEYG010000005">
    <property type="protein sequence ID" value="KAJ8923314.1"/>
    <property type="molecule type" value="Genomic_DNA"/>
</dbReference>
<organism evidence="2 3">
    <name type="scientific">Exocentrus adspersus</name>
    <dbReference type="NCBI Taxonomy" id="1586481"/>
    <lineage>
        <taxon>Eukaryota</taxon>
        <taxon>Metazoa</taxon>
        <taxon>Ecdysozoa</taxon>
        <taxon>Arthropoda</taxon>
        <taxon>Hexapoda</taxon>
        <taxon>Insecta</taxon>
        <taxon>Pterygota</taxon>
        <taxon>Neoptera</taxon>
        <taxon>Endopterygota</taxon>
        <taxon>Coleoptera</taxon>
        <taxon>Polyphaga</taxon>
        <taxon>Cucujiformia</taxon>
        <taxon>Chrysomeloidea</taxon>
        <taxon>Cerambycidae</taxon>
        <taxon>Lamiinae</taxon>
        <taxon>Acanthocinini</taxon>
        <taxon>Exocentrus</taxon>
    </lineage>
</organism>
<feature type="coiled-coil region" evidence="1">
    <location>
        <begin position="149"/>
        <end position="176"/>
    </location>
</feature>
<keyword evidence="3" id="KW-1185">Reference proteome</keyword>
<dbReference type="AlphaFoldDB" id="A0AAV8W9W1"/>
<evidence type="ECO:0000313" key="2">
    <source>
        <dbReference type="EMBL" id="KAJ8923314.1"/>
    </source>
</evidence>
<dbReference type="Proteomes" id="UP001159042">
    <property type="component" value="Unassembled WGS sequence"/>
</dbReference>
<comment type="caution">
    <text evidence="2">The sequence shown here is derived from an EMBL/GenBank/DDBJ whole genome shotgun (WGS) entry which is preliminary data.</text>
</comment>
<reference evidence="2 3" key="1">
    <citation type="journal article" date="2023" name="Insect Mol. Biol.">
        <title>Genome sequencing provides insights into the evolution of gene families encoding plant cell wall-degrading enzymes in longhorned beetles.</title>
        <authorList>
            <person name="Shin N.R."/>
            <person name="Okamura Y."/>
            <person name="Kirsch R."/>
            <person name="Pauchet Y."/>
        </authorList>
    </citation>
    <scope>NUCLEOTIDE SEQUENCE [LARGE SCALE GENOMIC DNA]</scope>
    <source>
        <strain evidence="2">EAD_L_NR</strain>
    </source>
</reference>
<sequence length="571" mass="64310">MCALSAKRVPRKRNIGVVTRRIFLDSKKSFKPIAAVFQIVYTYFISSSTSVRGFGNRIARIFTRKKNRQLEISKPINEQNPKANETTYIANPLTPVNGEHFPRCTNHPLETRNHNIPQITVVAESETAPESNQESFNNPNAMENKPKDINQLYREMEEAVAQKVRETMELADAKRRAMTTGTLITRQKQIIISVEDKPKDAVQEVAETSQGLMNALDTSLHNVTEHITNKLNENKDATRLEGDDVQLNAKEMRREFEDINRTVEEEQAKIYRVLTDESKDKLQIKSTSIEQDTSAENLTDTNPVTSQIYHLEETPSLNQDNFQIGFAHFEQPAANDTVPTQPSEPFREGSEHQFGQDALDLALQSLKNVNQHLPDTTSTSEQIAFKNNPFELAGDVDLMKAGEDALVIAENAVQSYSNNPFESSDDEIELKFDDDDVDVRETVFSTHTNNPFDIIDDELQIRQLGHEALNIAQNAPVDFTSNPFQIVDDEDDLKQLGTDALTIAQAAARNIEAEKKQMSENAEDIDNAFNSLIDSTDLQNPTVQIGFDQFTHSLDELDDNLANTNLRKASN</sequence>